<dbReference type="Pfam" id="PF03793">
    <property type="entry name" value="PASTA"/>
    <property type="match status" value="1"/>
</dbReference>
<feature type="transmembrane region" description="Helical" evidence="1">
    <location>
        <begin position="341"/>
        <end position="367"/>
    </location>
</feature>
<keyword evidence="1" id="KW-0812">Transmembrane</keyword>
<evidence type="ECO:0000259" key="2">
    <source>
        <dbReference type="PROSITE" id="PS50011"/>
    </source>
</evidence>
<dbReference type="Gene3D" id="3.30.10.20">
    <property type="match status" value="1"/>
</dbReference>
<dbReference type="SMART" id="SM00220">
    <property type="entry name" value="S_TKc"/>
    <property type="match status" value="1"/>
</dbReference>
<dbReference type="GO" id="GO:0005524">
    <property type="term" value="F:ATP binding"/>
    <property type="evidence" value="ECO:0007669"/>
    <property type="project" value="InterPro"/>
</dbReference>
<dbReference type="Pfam" id="PF00069">
    <property type="entry name" value="Pkinase"/>
    <property type="match status" value="1"/>
</dbReference>
<evidence type="ECO:0000259" key="3">
    <source>
        <dbReference type="PROSITE" id="PS51178"/>
    </source>
</evidence>
<dbReference type="AlphaFoldDB" id="A0AA48I2T0"/>
<dbReference type="InterPro" id="IPR011009">
    <property type="entry name" value="Kinase-like_dom_sf"/>
</dbReference>
<sequence length="539" mass="62009">MKELSLKNLCMGCMKINIGEVCPFCGTNKNFTQEKPFLNLKYILDKKYLVGKKINVNAESIGYIGYDLYKKITVYIKEFFPSRICSRDVESDNILFLKNKKEIFKQKFEEFSNYFKNLTKLRCAFCFMLIYDLIKENNTFYVISEWINGISLKEYVLKRKYLKWEETKVLFTSFISGLIKMHEFGILHLKISPENIIVDHGKLKLLGFATENLRKLNNVYDYKLNNVCYALEQYAEKYSLNETTDVYGLASSIFFSLTGEFLSSALERKKHATLLMSENIIKNLPKNVISGIANALKIFPNERTISFEKFKIELLNSEVTEFQNLYKCNGKEKSIRKKSGLLNLGLVSGLSFFMIVVVFIGFYNLIWKKNDIENQSNEKNESTSENILNKVDNDSNNNFEESLEKKIIVPNLINQNYEELKNQNNLDFNIFLLSEIYSDIIKEGNIVSQTPSNGERIYKNSSVAVNVSKGSKNRILPEISNMSISEVSKLLIENKLNPIAEYVNSNIPEGLVINYKNNAAGDILECNSDIYILISKGAN</sequence>
<dbReference type="InterPro" id="IPR000719">
    <property type="entry name" value="Prot_kinase_dom"/>
</dbReference>
<name>A0AA48I2T0_9FIRM</name>
<evidence type="ECO:0000256" key="1">
    <source>
        <dbReference type="SAM" id="Phobius"/>
    </source>
</evidence>
<protein>
    <submittedName>
        <fullName evidence="4">PASTA domain-containing protein</fullName>
    </submittedName>
</protein>
<dbReference type="Proteomes" id="UP001335720">
    <property type="component" value="Chromosome"/>
</dbReference>
<accession>A0AA48I2T0</accession>
<dbReference type="SMART" id="SM00740">
    <property type="entry name" value="PASTA"/>
    <property type="match status" value="2"/>
</dbReference>
<dbReference type="GO" id="GO:0004672">
    <property type="term" value="F:protein kinase activity"/>
    <property type="evidence" value="ECO:0007669"/>
    <property type="project" value="InterPro"/>
</dbReference>
<dbReference type="EMBL" id="AP027925">
    <property type="protein sequence ID" value="BED92717.1"/>
    <property type="molecule type" value="Genomic_DNA"/>
</dbReference>
<evidence type="ECO:0000313" key="4">
    <source>
        <dbReference type="EMBL" id="BED92717.1"/>
    </source>
</evidence>
<keyword evidence="1" id="KW-1133">Transmembrane helix</keyword>
<dbReference type="KEGG" id="ptrh:RsTaC01_0566"/>
<keyword evidence="1" id="KW-0472">Membrane</keyword>
<feature type="domain" description="PASTA" evidence="3">
    <location>
        <begin position="403"/>
        <end position="469"/>
    </location>
</feature>
<dbReference type="Gene3D" id="1.10.510.10">
    <property type="entry name" value="Transferase(Phosphotransferase) domain 1"/>
    <property type="match status" value="1"/>
</dbReference>
<dbReference type="PROSITE" id="PS50011">
    <property type="entry name" value="PROTEIN_KINASE_DOM"/>
    <property type="match status" value="1"/>
</dbReference>
<reference evidence="4" key="1">
    <citation type="journal article" date="2023" name="ISME J.">
        <title>Emergence of putative energy parasites within Clostridia revealed by genome analysis of a novel endosymbiotic clade.</title>
        <authorList>
            <person name="Takahashi K."/>
            <person name="Kuwahara H."/>
            <person name="Horikawa Y."/>
            <person name="Izawa K."/>
            <person name="Kato D."/>
            <person name="Inagaki T."/>
            <person name="Yuki M."/>
            <person name="Ohkuma M."/>
            <person name="Hongoh Y."/>
        </authorList>
    </citation>
    <scope>NUCLEOTIDE SEQUENCE</scope>
    <source>
        <strain evidence="4">RsTa-C01</strain>
    </source>
</reference>
<dbReference type="SUPFAM" id="SSF56112">
    <property type="entry name" value="Protein kinase-like (PK-like)"/>
    <property type="match status" value="1"/>
</dbReference>
<organism evidence="4">
    <name type="scientific">Candidatus Paraimprobicoccus trichonymphae</name>
    <dbReference type="NCBI Taxonomy" id="3033793"/>
    <lineage>
        <taxon>Bacteria</taxon>
        <taxon>Bacillati</taxon>
        <taxon>Bacillota</taxon>
        <taxon>Clostridia</taxon>
        <taxon>Candidatus Paraimprobicoccus</taxon>
    </lineage>
</organism>
<dbReference type="InterPro" id="IPR005543">
    <property type="entry name" value="PASTA_dom"/>
</dbReference>
<dbReference type="PROSITE" id="PS51178">
    <property type="entry name" value="PASTA"/>
    <property type="match status" value="1"/>
</dbReference>
<gene>
    <name evidence="4" type="ORF">RsTaC01_0566</name>
</gene>
<dbReference type="CDD" id="cd06577">
    <property type="entry name" value="PASTA_pknB"/>
    <property type="match status" value="1"/>
</dbReference>
<proteinExistence type="predicted"/>
<feature type="domain" description="Protein kinase" evidence="2">
    <location>
        <begin position="58"/>
        <end position="315"/>
    </location>
</feature>